<dbReference type="RefSeq" id="WP_128533043.1">
    <property type="nucleotide sequence ID" value="NZ_SBIW01000002.1"/>
</dbReference>
<accession>A0A3S3Z2R1</accession>
<dbReference type="OrthoDB" id="787235at2"/>
<keyword evidence="3" id="KW-1185">Reference proteome</keyword>
<name>A0A3S3Z2R1_9SPHI</name>
<dbReference type="EMBL" id="SBIW01000002">
    <property type="protein sequence ID" value="RWY55929.1"/>
    <property type="molecule type" value="Genomic_DNA"/>
</dbReference>
<proteinExistence type="predicted"/>
<organism evidence="2 3">
    <name type="scientific">Mucilaginibacter gilvus</name>
    <dbReference type="NCBI Taxonomy" id="2305909"/>
    <lineage>
        <taxon>Bacteria</taxon>
        <taxon>Pseudomonadati</taxon>
        <taxon>Bacteroidota</taxon>
        <taxon>Sphingobacteriia</taxon>
        <taxon>Sphingobacteriales</taxon>
        <taxon>Sphingobacteriaceae</taxon>
        <taxon>Mucilaginibacter</taxon>
    </lineage>
</organism>
<keyword evidence="1" id="KW-0472">Membrane</keyword>
<evidence type="ECO:0000256" key="1">
    <source>
        <dbReference type="SAM" id="Phobius"/>
    </source>
</evidence>
<evidence type="ECO:0008006" key="4">
    <source>
        <dbReference type="Google" id="ProtNLM"/>
    </source>
</evidence>
<comment type="caution">
    <text evidence="2">The sequence shown here is derived from an EMBL/GenBank/DDBJ whole genome shotgun (WGS) entry which is preliminary data.</text>
</comment>
<evidence type="ECO:0000313" key="2">
    <source>
        <dbReference type="EMBL" id="RWY55929.1"/>
    </source>
</evidence>
<gene>
    <name evidence="2" type="ORF">EPL05_06030</name>
</gene>
<protein>
    <recommendedName>
        <fullName evidence="4">YD repeat-containing protein</fullName>
    </recommendedName>
</protein>
<sequence length="362" mass="40928">MFVEKNVKNSKGIATNSQVFFILLMFICDGYNTGNLILSPALPQYQQTTFKTPITMKTFIKPLVYVIGICTTLLLSNCQKKDTGPKPIPPVDSTKVQAMYPATQTKSNGGVAYTYKYEYDKGNNLVKYSRTDNVVTYNISSSQVDIHVNEYASSNQALIHTSTTSFVYNLAGLPDSPVNIYTTAPTQVTWTYFDKDEPNGPVKSRPGDLWQFLNNQDGLPVNAITADGGGFRYDYTYNDKGNLAYAGFVRLSGIRVGEMYERISFTSFDDKHSPFSAIKAYWEASYPQGATWEYALAYCKNNPKQILTEIYDVTKNGFVKYQQDDLTYVYNDKGYPMQITINTTYFNATSTHYTTTYNYTYK</sequence>
<keyword evidence="1" id="KW-1133">Transmembrane helix</keyword>
<dbReference type="AlphaFoldDB" id="A0A3S3Z2R1"/>
<feature type="transmembrane region" description="Helical" evidence="1">
    <location>
        <begin position="20"/>
        <end position="38"/>
    </location>
</feature>
<dbReference type="Proteomes" id="UP000286701">
    <property type="component" value="Unassembled WGS sequence"/>
</dbReference>
<reference evidence="2 3" key="1">
    <citation type="submission" date="2019-01" db="EMBL/GenBank/DDBJ databases">
        <title>Mucilaginibacter antarcticum sp. nov., isolated from antarctic soil.</title>
        <authorList>
            <person name="Yan Y.-Q."/>
            <person name="Du Z.-J."/>
        </authorList>
    </citation>
    <scope>NUCLEOTIDE SEQUENCE [LARGE SCALE GENOMIC DNA]</scope>
    <source>
        <strain evidence="2 3">F01003</strain>
    </source>
</reference>
<evidence type="ECO:0000313" key="3">
    <source>
        <dbReference type="Proteomes" id="UP000286701"/>
    </source>
</evidence>
<keyword evidence="1" id="KW-0812">Transmembrane</keyword>